<dbReference type="GO" id="GO:0005634">
    <property type="term" value="C:nucleus"/>
    <property type="evidence" value="ECO:0007669"/>
    <property type="project" value="TreeGrafter"/>
</dbReference>
<evidence type="ECO:0000256" key="1">
    <source>
        <dbReference type="ARBA" id="ARBA00038068"/>
    </source>
</evidence>
<dbReference type="PANTHER" id="PTHR12480:SF6">
    <property type="entry name" value="2-OXOGLUTARATE AND IRON-DEPENDENT OXYGENASE JMJD4"/>
    <property type="match status" value="1"/>
</dbReference>
<feature type="domain" description="JmjC" evidence="4">
    <location>
        <begin position="132"/>
        <end position="282"/>
    </location>
</feature>
<evidence type="ECO:0000313" key="6">
    <source>
        <dbReference type="Proteomes" id="UP000092461"/>
    </source>
</evidence>
<dbReference type="InterPro" id="IPR041667">
    <property type="entry name" value="Cupin_8"/>
</dbReference>
<dbReference type="VEuPathDB" id="VectorBase:LLOJ004186"/>
<accession>A0A1B0CIC4</accession>
<evidence type="ECO:0000256" key="3">
    <source>
        <dbReference type="ARBA" id="ARBA00082904"/>
    </source>
</evidence>
<evidence type="ECO:0000259" key="4">
    <source>
        <dbReference type="PROSITE" id="PS51184"/>
    </source>
</evidence>
<evidence type="ECO:0000313" key="5">
    <source>
        <dbReference type="EnsemblMetazoa" id="LLOJ004186-PA"/>
    </source>
</evidence>
<dbReference type="Gene3D" id="2.60.120.650">
    <property type="entry name" value="Cupin"/>
    <property type="match status" value="1"/>
</dbReference>
<dbReference type="SUPFAM" id="SSF51197">
    <property type="entry name" value="Clavaminate synthase-like"/>
    <property type="match status" value="1"/>
</dbReference>
<dbReference type="PROSITE" id="PS51184">
    <property type="entry name" value="JMJC"/>
    <property type="match status" value="1"/>
</dbReference>
<keyword evidence="6" id="KW-1185">Reference proteome</keyword>
<evidence type="ECO:0000256" key="2">
    <source>
        <dbReference type="ARBA" id="ARBA00047762"/>
    </source>
</evidence>
<organism evidence="5 6">
    <name type="scientific">Lutzomyia longipalpis</name>
    <name type="common">Sand fly</name>
    <dbReference type="NCBI Taxonomy" id="7200"/>
    <lineage>
        <taxon>Eukaryota</taxon>
        <taxon>Metazoa</taxon>
        <taxon>Ecdysozoa</taxon>
        <taxon>Arthropoda</taxon>
        <taxon>Hexapoda</taxon>
        <taxon>Insecta</taxon>
        <taxon>Pterygota</taxon>
        <taxon>Neoptera</taxon>
        <taxon>Endopterygota</taxon>
        <taxon>Diptera</taxon>
        <taxon>Nematocera</taxon>
        <taxon>Psychodoidea</taxon>
        <taxon>Psychodidae</taxon>
        <taxon>Lutzomyia</taxon>
        <taxon>Lutzomyia</taxon>
    </lineage>
</organism>
<dbReference type="GO" id="GO:0005737">
    <property type="term" value="C:cytoplasm"/>
    <property type="evidence" value="ECO:0007669"/>
    <property type="project" value="TreeGrafter"/>
</dbReference>
<dbReference type="VEuPathDB" id="VectorBase:LLONM1_009280"/>
<sequence length="387" mass="46088">MIEIEKDSHESLKNNPTDYTKISCINRINCGKITYPEFFSNFMLKNVPVILTSISQNWQCEKWIKLDENAEKRMNFSQLRKEIPNIRVPVANCSKPYFNSHEKSEMNFHDFLDCWEKGFKDDPLYLKDWHLRKELPNYQFYNVPEFFASDWLNETLCDEDQDDYKFVYMGPKGTTSFHCDVFSSFSWSTNIVGRKMWFFLPPGEELKLKDRYGNLPFSISQKVLEGKNVKFFIVTQRPGEAVFVPSGWFHQVHNLNDTISINHNWFNGTQFKSIWKALESNLIQVQREIDDCRDMDNFQEHCQLLLRTSFGMNIEDFLTIMQKIAQKTEVRTRFFEGFQFGENHLLFDVKSIDYVLIDMLKSPTIEEKYIKKINEIRKKIETILEMR</sequence>
<comment type="catalytic activity">
    <reaction evidence="2">
        <text>L-lysyl-[protein] + 2-oxoglutarate + O2 = 4-hydroxy-L-lysyl-[protein] + succinate + CO2</text>
        <dbReference type="Rhea" id="RHEA:57156"/>
        <dbReference type="Rhea" id="RHEA-COMP:9752"/>
        <dbReference type="Rhea" id="RHEA-COMP:15084"/>
        <dbReference type="ChEBI" id="CHEBI:15379"/>
        <dbReference type="ChEBI" id="CHEBI:16526"/>
        <dbReference type="ChEBI" id="CHEBI:16810"/>
        <dbReference type="ChEBI" id="CHEBI:29969"/>
        <dbReference type="ChEBI" id="CHEBI:30031"/>
        <dbReference type="ChEBI" id="CHEBI:141495"/>
    </reaction>
</comment>
<dbReference type="InterPro" id="IPR003347">
    <property type="entry name" value="JmjC_dom"/>
</dbReference>
<name>A0A1B0CIC4_LUTLO</name>
<dbReference type="EMBL" id="AJWK01013184">
    <property type="status" value="NOT_ANNOTATED_CDS"/>
    <property type="molecule type" value="Genomic_DNA"/>
</dbReference>
<dbReference type="PANTHER" id="PTHR12480">
    <property type="entry name" value="ARGININE DEMETHYLASE AND LYSYL-HYDROXYLASE JMJD"/>
    <property type="match status" value="1"/>
</dbReference>
<dbReference type="InterPro" id="IPR050910">
    <property type="entry name" value="JMJD6_ArgDemeth/LysHydrox"/>
</dbReference>
<dbReference type="GO" id="GO:0043565">
    <property type="term" value="F:sequence-specific DNA binding"/>
    <property type="evidence" value="ECO:0007669"/>
    <property type="project" value="TreeGrafter"/>
</dbReference>
<dbReference type="SMART" id="SM00558">
    <property type="entry name" value="JmjC"/>
    <property type="match status" value="1"/>
</dbReference>
<dbReference type="EnsemblMetazoa" id="LLOJ004186-RA">
    <property type="protein sequence ID" value="LLOJ004186-PA"/>
    <property type="gene ID" value="LLOJ004186"/>
</dbReference>
<dbReference type="Pfam" id="PF13621">
    <property type="entry name" value="Cupin_8"/>
    <property type="match status" value="1"/>
</dbReference>
<dbReference type="GO" id="GO:0016706">
    <property type="term" value="F:2-oxoglutarate-dependent dioxygenase activity"/>
    <property type="evidence" value="ECO:0007669"/>
    <property type="project" value="TreeGrafter"/>
</dbReference>
<dbReference type="GO" id="GO:0045905">
    <property type="term" value="P:positive regulation of translational termination"/>
    <property type="evidence" value="ECO:0007669"/>
    <property type="project" value="TreeGrafter"/>
</dbReference>
<protein>
    <recommendedName>
        <fullName evidence="3">Jumonji domain-containing protein 4</fullName>
    </recommendedName>
</protein>
<reference evidence="5" key="1">
    <citation type="submission" date="2020-05" db="UniProtKB">
        <authorList>
            <consortium name="EnsemblMetazoa"/>
        </authorList>
    </citation>
    <scope>IDENTIFICATION</scope>
    <source>
        <strain evidence="5">Jacobina</strain>
    </source>
</reference>
<proteinExistence type="inferred from homology"/>
<comment type="similarity">
    <text evidence="1">Belongs to the JMJD6 family.</text>
</comment>
<dbReference type="Proteomes" id="UP000092461">
    <property type="component" value="Unassembled WGS sequence"/>
</dbReference>
<dbReference type="AlphaFoldDB" id="A0A1B0CIC4"/>